<sequence>MPSEFFSTARKHIQCTPSTLQYIRRIDIRNLPRSRGGAKGVEILSRGVWPPHSLARRSGRLPHLRTTLPRDHPAAPRLHYFRTGGADGVRRPIAIFEIKRVTYISQNGKRHKALKRVINRLELLKEDSALPFQVVISMFGPRFAVFCTAPELDGVQFQKEDETYRPLIGTNKKPDSAMWNGDITTSEGRERLVRLARRTRAAV</sequence>
<name>A0A9P5X7I8_9AGAR</name>
<dbReference type="EMBL" id="MU151346">
    <property type="protein sequence ID" value="KAF9444807.1"/>
    <property type="molecule type" value="Genomic_DNA"/>
</dbReference>
<reference evidence="1" key="1">
    <citation type="submission" date="2020-11" db="EMBL/GenBank/DDBJ databases">
        <authorList>
            <consortium name="DOE Joint Genome Institute"/>
            <person name="Ahrendt S."/>
            <person name="Riley R."/>
            <person name="Andreopoulos W."/>
            <person name="Labutti K."/>
            <person name="Pangilinan J."/>
            <person name="Ruiz-Duenas F.J."/>
            <person name="Barrasa J.M."/>
            <person name="Sanchez-Garcia M."/>
            <person name="Camarero S."/>
            <person name="Miyauchi S."/>
            <person name="Serrano A."/>
            <person name="Linde D."/>
            <person name="Babiker R."/>
            <person name="Drula E."/>
            <person name="Ayuso-Fernandez I."/>
            <person name="Pacheco R."/>
            <person name="Padilla G."/>
            <person name="Ferreira P."/>
            <person name="Barriuso J."/>
            <person name="Kellner H."/>
            <person name="Castanera R."/>
            <person name="Alfaro M."/>
            <person name="Ramirez L."/>
            <person name="Pisabarro A.G."/>
            <person name="Kuo A."/>
            <person name="Tritt A."/>
            <person name="Lipzen A."/>
            <person name="He G."/>
            <person name="Yan M."/>
            <person name="Ng V."/>
            <person name="Cullen D."/>
            <person name="Martin F."/>
            <person name="Rosso M.-N."/>
            <person name="Henrissat B."/>
            <person name="Hibbett D."/>
            <person name="Martinez A.T."/>
            <person name="Grigoriev I.V."/>
        </authorList>
    </citation>
    <scope>NUCLEOTIDE SEQUENCE</scope>
    <source>
        <strain evidence="1">MF-IS2</strain>
    </source>
</reference>
<proteinExistence type="predicted"/>
<dbReference type="AlphaFoldDB" id="A0A9P5X7I8"/>
<keyword evidence="2" id="KW-1185">Reference proteome</keyword>
<comment type="caution">
    <text evidence="1">The sequence shown here is derived from an EMBL/GenBank/DDBJ whole genome shotgun (WGS) entry which is preliminary data.</text>
</comment>
<organism evidence="1 2">
    <name type="scientific">Macrolepiota fuliginosa MF-IS2</name>
    <dbReference type="NCBI Taxonomy" id="1400762"/>
    <lineage>
        <taxon>Eukaryota</taxon>
        <taxon>Fungi</taxon>
        <taxon>Dikarya</taxon>
        <taxon>Basidiomycota</taxon>
        <taxon>Agaricomycotina</taxon>
        <taxon>Agaricomycetes</taxon>
        <taxon>Agaricomycetidae</taxon>
        <taxon>Agaricales</taxon>
        <taxon>Agaricineae</taxon>
        <taxon>Agaricaceae</taxon>
        <taxon>Macrolepiota</taxon>
    </lineage>
</organism>
<gene>
    <name evidence="1" type="ORF">P691DRAFT_777999</name>
</gene>
<evidence type="ECO:0000313" key="1">
    <source>
        <dbReference type="EMBL" id="KAF9444807.1"/>
    </source>
</evidence>
<dbReference type="Proteomes" id="UP000807342">
    <property type="component" value="Unassembled WGS sequence"/>
</dbReference>
<protein>
    <submittedName>
        <fullName evidence="1">Uncharacterized protein</fullName>
    </submittedName>
</protein>
<evidence type="ECO:0000313" key="2">
    <source>
        <dbReference type="Proteomes" id="UP000807342"/>
    </source>
</evidence>
<accession>A0A9P5X7I8</accession>